<accession>A0A915HGG2</accession>
<organism evidence="1 2">
    <name type="scientific">Romanomermis culicivorax</name>
    <name type="common">Nematode worm</name>
    <dbReference type="NCBI Taxonomy" id="13658"/>
    <lineage>
        <taxon>Eukaryota</taxon>
        <taxon>Metazoa</taxon>
        <taxon>Ecdysozoa</taxon>
        <taxon>Nematoda</taxon>
        <taxon>Enoplea</taxon>
        <taxon>Dorylaimia</taxon>
        <taxon>Mermithida</taxon>
        <taxon>Mermithoidea</taxon>
        <taxon>Mermithidae</taxon>
        <taxon>Romanomermis</taxon>
    </lineage>
</organism>
<proteinExistence type="predicted"/>
<keyword evidence="1" id="KW-1185">Reference proteome</keyword>
<protein>
    <submittedName>
        <fullName evidence="2">Uncharacterized protein</fullName>
    </submittedName>
</protein>
<evidence type="ECO:0000313" key="2">
    <source>
        <dbReference type="WBParaSite" id="nRc.2.0.1.t00703-RA"/>
    </source>
</evidence>
<dbReference type="WBParaSite" id="nRc.2.0.1.t00703-RA">
    <property type="protein sequence ID" value="nRc.2.0.1.t00703-RA"/>
    <property type="gene ID" value="nRc.2.0.1.g00703"/>
</dbReference>
<name>A0A915HGG2_ROMCU</name>
<dbReference type="AlphaFoldDB" id="A0A915HGG2"/>
<sequence length="126" mass="14346">MRKNLLARLLTRAALDVDPLAALRTGCSESGRGVITKGIWERRFVLAVNCKTFPNSKKDPQSCENYFVLETRTPADSHTPRPICQANMPIDTMKIMDQKRRRQLFWALPMCGIPCADVHCEKSRKI</sequence>
<evidence type="ECO:0000313" key="1">
    <source>
        <dbReference type="Proteomes" id="UP000887565"/>
    </source>
</evidence>
<dbReference type="Proteomes" id="UP000887565">
    <property type="component" value="Unplaced"/>
</dbReference>
<reference evidence="2" key="1">
    <citation type="submission" date="2022-11" db="UniProtKB">
        <authorList>
            <consortium name="WormBaseParasite"/>
        </authorList>
    </citation>
    <scope>IDENTIFICATION</scope>
</reference>